<dbReference type="AlphaFoldDB" id="A0ABC8TBH8"/>
<organism evidence="1 2">
    <name type="scientific">Ilex paraguariensis</name>
    <name type="common">yerba mate</name>
    <dbReference type="NCBI Taxonomy" id="185542"/>
    <lineage>
        <taxon>Eukaryota</taxon>
        <taxon>Viridiplantae</taxon>
        <taxon>Streptophyta</taxon>
        <taxon>Embryophyta</taxon>
        <taxon>Tracheophyta</taxon>
        <taxon>Spermatophyta</taxon>
        <taxon>Magnoliopsida</taxon>
        <taxon>eudicotyledons</taxon>
        <taxon>Gunneridae</taxon>
        <taxon>Pentapetalae</taxon>
        <taxon>asterids</taxon>
        <taxon>campanulids</taxon>
        <taxon>Aquifoliales</taxon>
        <taxon>Aquifoliaceae</taxon>
        <taxon>Ilex</taxon>
    </lineage>
</organism>
<evidence type="ECO:0000313" key="2">
    <source>
        <dbReference type="Proteomes" id="UP001642360"/>
    </source>
</evidence>
<proteinExistence type="predicted"/>
<accession>A0ABC8TBH8</accession>
<name>A0ABC8TBH8_9AQUA</name>
<protein>
    <submittedName>
        <fullName evidence="1">Uncharacterized protein</fullName>
    </submittedName>
</protein>
<feature type="non-terminal residue" evidence="1">
    <location>
        <position position="1"/>
    </location>
</feature>
<sequence>EKFTILLEDFKAFKASSKVGKKDAYEEGVNKDEKELGKQLSILKASLFKKSRDMALSAA</sequence>
<dbReference type="EMBL" id="CAUOFW020004680">
    <property type="protein sequence ID" value="CAK9166755.1"/>
    <property type="molecule type" value="Genomic_DNA"/>
</dbReference>
<gene>
    <name evidence="1" type="ORF">ILEXP_LOCUS35995</name>
</gene>
<evidence type="ECO:0000313" key="1">
    <source>
        <dbReference type="EMBL" id="CAK9166755.1"/>
    </source>
</evidence>
<comment type="caution">
    <text evidence="1">The sequence shown here is derived from an EMBL/GenBank/DDBJ whole genome shotgun (WGS) entry which is preliminary data.</text>
</comment>
<dbReference type="Proteomes" id="UP001642360">
    <property type="component" value="Unassembled WGS sequence"/>
</dbReference>
<keyword evidence="2" id="KW-1185">Reference proteome</keyword>
<reference evidence="1 2" key="1">
    <citation type="submission" date="2024-02" db="EMBL/GenBank/DDBJ databases">
        <authorList>
            <person name="Vignale AGUSTIN F."/>
            <person name="Sosa J E."/>
            <person name="Modenutti C."/>
        </authorList>
    </citation>
    <scope>NUCLEOTIDE SEQUENCE [LARGE SCALE GENOMIC DNA]</scope>
</reference>